<proteinExistence type="predicted"/>
<accession>A0A1X0QJZ3</accession>
<dbReference type="VEuPathDB" id="MicrosporidiaDB:HERIO_2225"/>
<organism evidence="1 2">
    <name type="scientific">Hepatospora eriocheir</name>
    <dbReference type="NCBI Taxonomy" id="1081669"/>
    <lineage>
        <taxon>Eukaryota</taxon>
        <taxon>Fungi</taxon>
        <taxon>Fungi incertae sedis</taxon>
        <taxon>Microsporidia</taxon>
        <taxon>Hepatosporidae</taxon>
        <taxon>Hepatospora</taxon>
    </lineage>
</organism>
<protein>
    <submittedName>
        <fullName evidence="1">Uncharacterized protein</fullName>
    </submittedName>
</protein>
<reference evidence="1 2" key="1">
    <citation type="journal article" date="2017" name="Environ. Microbiol.">
        <title>Decay of the glycolytic pathway and adaptation to intranuclear parasitism within Enterocytozoonidae microsporidia.</title>
        <authorList>
            <person name="Wiredu Boakye D."/>
            <person name="Jaroenlak P."/>
            <person name="Prachumwat A."/>
            <person name="Williams T.A."/>
            <person name="Bateman K.S."/>
            <person name="Itsathitphaisarn O."/>
            <person name="Sritunyalucksana K."/>
            <person name="Paszkiewicz K.H."/>
            <person name="Moore K.A."/>
            <person name="Stentiford G.D."/>
            <person name="Williams B.A."/>
        </authorList>
    </citation>
    <scope>NUCLEOTIDE SEQUENCE [LARGE SCALE GENOMIC DNA]</scope>
    <source>
        <strain evidence="2">canceri</strain>
    </source>
</reference>
<dbReference type="EMBL" id="LTAI01000069">
    <property type="protein sequence ID" value="ORE00064.1"/>
    <property type="molecule type" value="Genomic_DNA"/>
</dbReference>
<dbReference type="VEuPathDB" id="MicrosporidiaDB:A0H76_2357"/>
<evidence type="ECO:0000313" key="1">
    <source>
        <dbReference type="EMBL" id="ORE00064.1"/>
    </source>
</evidence>
<name>A0A1X0QJZ3_9MICR</name>
<comment type="caution">
    <text evidence="1">The sequence shown here is derived from an EMBL/GenBank/DDBJ whole genome shotgun (WGS) entry which is preliminary data.</text>
</comment>
<gene>
    <name evidence="1" type="ORF">A0H76_2357</name>
</gene>
<evidence type="ECO:0000313" key="2">
    <source>
        <dbReference type="Proteomes" id="UP000192501"/>
    </source>
</evidence>
<dbReference type="Proteomes" id="UP000192501">
    <property type="component" value="Unassembled WGS sequence"/>
</dbReference>
<dbReference type="AlphaFoldDB" id="A0A1X0QJZ3"/>
<sequence>MNLLNLNNIICLKNKSTSNFDNELIKIENSVEKLLNNDLSNYCFNRNNRHEFHNKSIKIFENEFKNIKQKFTILIKNHFN</sequence>